<evidence type="ECO:0000256" key="3">
    <source>
        <dbReference type="ARBA" id="ARBA00012768"/>
    </source>
</evidence>
<feature type="domain" description="DUF83" evidence="14">
    <location>
        <begin position="13"/>
        <end position="200"/>
    </location>
</feature>
<dbReference type="InterPro" id="IPR011604">
    <property type="entry name" value="PDDEXK-like_dom_sf"/>
</dbReference>
<keyword evidence="10 13" id="KW-0411">Iron-sulfur</keyword>
<dbReference type="GO" id="GO:0051607">
    <property type="term" value="P:defense response to virus"/>
    <property type="evidence" value="ECO:0007669"/>
    <property type="project" value="UniProtKB-KW"/>
</dbReference>
<evidence type="ECO:0000256" key="6">
    <source>
        <dbReference type="ARBA" id="ARBA00022723"/>
    </source>
</evidence>
<protein>
    <recommendedName>
        <fullName evidence="4 13">CRISPR-associated exonuclease Cas4</fullName>
        <ecNumber evidence="3 13">3.1.12.1</ecNumber>
    </recommendedName>
</protein>
<dbReference type="PANTHER" id="PTHR36531">
    <property type="entry name" value="CRISPR-ASSOCIATED EXONUCLEASE CAS4"/>
    <property type="match status" value="1"/>
</dbReference>
<dbReference type="InterPro" id="IPR013343">
    <property type="entry name" value="CRISPR-assoc_prot_Cas4"/>
</dbReference>
<keyword evidence="8 13" id="KW-0269">Exonuclease</keyword>
<evidence type="ECO:0000256" key="13">
    <source>
        <dbReference type="RuleBase" id="RU365022"/>
    </source>
</evidence>
<dbReference type="InterPro" id="IPR022765">
    <property type="entry name" value="Dna2/Cas4_DUF83"/>
</dbReference>
<evidence type="ECO:0000259" key="14">
    <source>
        <dbReference type="Pfam" id="PF01930"/>
    </source>
</evidence>
<keyword evidence="5 13" id="KW-0540">Nuclease</keyword>
<evidence type="ECO:0000256" key="8">
    <source>
        <dbReference type="ARBA" id="ARBA00022839"/>
    </source>
</evidence>
<accession>A0A1C6KB44</accession>
<evidence type="ECO:0000256" key="1">
    <source>
        <dbReference type="ARBA" id="ARBA00001966"/>
    </source>
</evidence>
<comment type="cofactor">
    <cofactor evidence="1">
        <name>[4Fe-4S] cluster</name>
        <dbReference type="ChEBI" id="CHEBI:49883"/>
    </cofactor>
</comment>
<dbReference type="Gene3D" id="3.90.320.10">
    <property type="match status" value="1"/>
</dbReference>
<dbReference type="EC" id="3.1.12.1" evidence="3 13"/>
<evidence type="ECO:0000256" key="2">
    <source>
        <dbReference type="ARBA" id="ARBA00009189"/>
    </source>
</evidence>
<reference evidence="15" key="1">
    <citation type="submission" date="2015-09" db="EMBL/GenBank/DDBJ databases">
        <authorList>
            <consortium name="Pathogen Informatics"/>
        </authorList>
    </citation>
    <scope>NUCLEOTIDE SEQUENCE</scope>
    <source>
        <strain evidence="15">2789STDY5834896</strain>
    </source>
</reference>
<keyword evidence="11 13" id="KW-0051">Antiviral defense</keyword>
<evidence type="ECO:0000256" key="5">
    <source>
        <dbReference type="ARBA" id="ARBA00022722"/>
    </source>
</evidence>
<sequence length="222" mass="25599">MSGYREEEYLQLSGIQHFAFCRRQWALIHLEQQWADNLRTVEGELMHQNAHDRQFSERRGELLVARGMAVYSARLGVTGACDVVEFHQSQDGVALIGRRDKWLPVPVEYKRGTSKMTDADRLQLCCQAICLEEMLACEISTGYLYYGQTRHREQVDFVPKLRQTVEEMLCEMHQYAQRQYTPKVKPHRGCRACSLKDVCLPELCGDLSATDYLRAHAQEGPV</sequence>
<dbReference type="AlphaFoldDB" id="A0A1C6KB44"/>
<comment type="cofactor">
    <cofactor evidence="13">
        <name>iron-sulfur cluster</name>
        <dbReference type="ChEBI" id="CHEBI:30408"/>
    </cofactor>
</comment>
<keyword evidence="7 13" id="KW-0378">Hydrolase</keyword>
<dbReference type="GO" id="GO:0004527">
    <property type="term" value="F:exonuclease activity"/>
    <property type="evidence" value="ECO:0007669"/>
    <property type="project" value="UniProtKB-KW"/>
</dbReference>
<evidence type="ECO:0000256" key="9">
    <source>
        <dbReference type="ARBA" id="ARBA00023004"/>
    </source>
</evidence>
<evidence type="ECO:0000256" key="10">
    <source>
        <dbReference type="ARBA" id="ARBA00023014"/>
    </source>
</evidence>
<dbReference type="PANTHER" id="PTHR36531:SF6">
    <property type="entry name" value="DNA REPLICATION ATP-DEPENDENT HELICASE_NUCLEASE DNA2"/>
    <property type="match status" value="1"/>
</dbReference>
<keyword evidence="9 13" id="KW-0408">Iron</keyword>
<comment type="similarity">
    <text evidence="2 13">Belongs to the CRISPR-associated exonuclease Cas4 family.</text>
</comment>
<name>A0A1C6KB44_9FIRM</name>
<gene>
    <name evidence="15" type="ORF">SAMEA3545359_02804</name>
</gene>
<keyword evidence="12 13" id="KW-0464">Manganese</keyword>
<evidence type="ECO:0000256" key="11">
    <source>
        <dbReference type="ARBA" id="ARBA00023118"/>
    </source>
</evidence>
<evidence type="ECO:0000256" key="4">
    <source>
        <dbReference type="ARBA" id="ARBA00020049"/>
    </source>
</evidence>
<dbReference type="GO" id="GO:0046872">
    <property type="term" value="F:metal ion binding"/>
    <property type="evidence" value="ECO:0007669"/>
    <property type="project" value="UniProtKB-KW"/>
</dbReference>
<comment type="cofactor">
    <cofactor evidence="13">
        <name>Mg(2+)</name>
        <dbReference type="ChEBI" id="CHEBI:18420"/>
    </cofactor>
    <cofactor evidence="13">
        <name>Mn(2+)</name>
        <dbReference type="ChEBI" id="CHEBI:29035"/>
    </cofactor>
    <text evidence="13">Mg(2+) or Mn(2+) required for ssDNA cleavage activity.</text>
</comment>
<dbReference type="Pfam" id="PF01930">
    <property type="entry name" value="Cas_Cas4"/>
    <property type="match status" value="1"/>
</dbReference>
<proteinExistence type="inferred from homology"/>
<comment type="function">
    <text evidence="13">CRISPR (clustered regularly interspaced short palindromic repeat) is an adaptive immune system that provides protection against mobile genetic elements (viruses, transposable elements and conjugative plasmids). CRISPR clusters contain sequences complementary to antecedent mobile elements and target invading nucleic acids. CRISPR clusters are transcribed and processed into CRISPR RNA (crRNA).</text>
</comment>
<evidence type="ECO:0000313" key="15">
    <source>
        <dbReference type="EMBL" id="SCJ91145.1"/>
    </source>
</evidence>
<keyword evidence="6 13" id="KW-0479">Metal-binding</keyword>
<evidence type="ECO:0000256" key="12">
    <source>
        <dbReference type="ARBA" id="ARBA00023211"/>
    </source>
</evidence>
<organism evidence="15">
    <name type="scientific">uncultured Anaerotruncus sp</name>
    <dbReference type="NCBI Taxonomy" id="905011"/>
    <lineage>
        <taxon>Bacteria</taxon>
        <taxon>Bacillati</taxon>
        <taxon>Bacillota</taxon>
        <taxon>Clostridia</taxon>
        <taxon>Eubacteriales</taxon>
        <taxon>Oscillospiraceae</taxon>
        <taxon>Anaerotruncus</taxon>
        <taxon>environmental samples</taxon>
    </lineage>
</organism>
<dbReference type="EMBL" id="FMHG01000005">
    <property type="protein sequence ID" value="SCJ91145.1"/>
    <property type="molecule type" value="Genomic_DNA"/>
</dbReference>
<evidence type="ECO:0000256" key="7">
    <source>
        <dbReference type="ARBA" id="ARBA00022801"/>
    </source>
</evidence>
<dbReference type="NCBIfam" id="TIGR00372">
    <property type="entry name" value="cas4"/>
    <property type="match status" value="1"/>
</dbReference>
<dbReference type="GO" id="GO:0051536">
    <property type="term" value="F:iron-sulfur cluster binding"/>
    <property type="evidence" value="ECO:0007669"/>
    <property type="project" value="UniProtKB-KW"/>
</dbReference>
<dbReference type="InterPro" id="IPR051827">
    <property type="entry name" value="Cas4_exonuclease"/>
</dbReference>